<evidence type="ECO:0000256" key="9">
    <source>
        <dbReference type="SAM" id="MobiDB-lite"/>
    </source>
</evidence>
<dbReference type="InterPro" id="IPR000961">
    <property type="entry name" value="AGC-kinase_C"/>
</dbReference>
<dbReference type="SUPFAM" id="SSF56112">
    <property type="entry name" value="Protein kinase-like (PK-like)"/>
    <property type="match status" value="1"/>
</dbReference>
<evidence type="ECO:0000256" key="2">
    <source>
        <dbReference type="ARBA" id="ARBA00022527"/>
    </source>
</evidence>
<dbReference type="GO" id="GO:0004674">
    <property type="term" value="F:protein serine/threonine kinase activity"/>
    <property type="evidence" value="ECO:0007669"/>
    <property type="project" value="UniProtKB-KW"/>
</dbReference>
<name>A0AAD5YG81_9APHY</name>
<keyword evidence="2" id="KW-0723">Serine/threonine-protein kinase</keyword>
<dbReference type="PANTHER" id="PTHR24356:SF400">
    <property type="entry name" value="SERINE_THREONINE-PROTEIN KINASE CBK1"/>
    <property type="match status" value="1"/>
</dbReference>
<dbReference type="Gene3D" id="1.10.510.10">
    <property type="entry name" value="Transferase(Phosphotransferase) domain 1"/>
    <property type="match status" value="1"/>
</dbReference>
<dbReference type="Proteomes" id="UP001212997">
    <property type="component" value="Unassembled WGS sequence"/>
</dbReference>
<gene>
    <name evidence="12" type="ORF">NLI96_g8419</name>
</gene>
<evidence type="ECO:0000256" key="3">
    <source>
        <dbReference type="ARBA" id="ARBA00022679"/>
    </source>
</evidence>
<dbReference type="GO" id="GO:0005524">
    <property type="term" value="F:ATP binding"/>
    <property type="evidence" value="ECO:0007669"/>
    <property type="project" value="UniProtKB-KW"/>
</dbReference>
<keyword evidence="3" id="KW-0808">Transferase</keyword>
<feature type="domain" description="Protein kinase" evidence="10">
    <location>
        <begin position="297"/>
        <end position="705"/>
    </location>
</feature>
<dbReference type="GO" id="GO:0035556">
    <property type="term" value="P:intracellular signal transduction"/>
    <property type="evidence" value="ECO:0007669"/>
    <property type="project" value="TreeGrafter"/>
</dbReference>
<feature type="compositionally biased region" description="Pro residues" evidence="9">
    <location>
        <begin position="117"/>
        <end position="133"/>
    </location>
</feature>
<feature type="region of interest" description="Disordered" evidence="9">
    <location>
        <begin position="724"/>
        <end position="757"/>
    </location>
</feature>
<organism evidence="12 13">
    <name type="scientific">Meripilus lineatus</name>
    <dbReference type="NCBI Taxonomy" id="2056292"/>
    <lineage>
        <taxon>Eukaryota</taxon>
        <taxon>Fungi</taxon>
        <taxon>Dikarya</taxon>
        <taxon>Basidiomycota</taxon>
        <taxon>Agaricomycotina</taxon>
        <taxon>Agaricomycetes</taxon>
        <taxon>Polyporales</taxon>
        <taxon>Meripilaceae</taxon>
        <taxon>Meripilus</taxon>
    </lineage>
</organism>
<keyword evidence="5" id="KW-0418">Kinase</keyword>
<feature type="domain" description="AGC-kinase C-terminal" evidence="11">
    <location>
        <begin position="706"/>
        <end position="791"/>
    </location>
</feature>
<dbReference type="InterPro" id="IPR050236">
    <property type="entry name" value="Ser_Thr_kinase_AGC"/>
</dbReference>
<dbReference type="PROSITE" id="PS50011">
    <property type="entry name" value="PROTEIN_KINASE_DOM"/>
    <property type="match status" value="1"/>
</dbReference>
<evidence type="ECO:0000313" key="13">
    <source>
        <dbReference type="Proteomes" id="UP001212997"/>
    </source>
</evidence>
<protein>
    <recommendedName>
        <fullName evidence="1">non-specific serine/threonine protein kinase</fullName>
        <ecNumber evidence="1">2.7.11.1</ecNumber>
    </recommendedName>
</protein>
<comment type="catalytic activity">
    <reaction evidence="7">
        <text>L-threonyl-[protein] + ATP = O-phospho-L-threonyl-[protein] + ADP + H(+)</text>
        <dbReference type="Rhea" id="RHEA:46608"/>
        <dbReference type="Rhea" id="RHEA-COMP:11060"/>
        <dbReference type="Rhea" id="RHEA-COMP:11605"/>
        <dbReference type="ChEBI" id="CHEBI:15378"/>
        <dbReference type="ChEBI" id="CHEBI:30013"/>
        <dbReference type="ChEBI" id="CHEBI:30616"/>
        <dbReference type="ChEBI" id="CHEBI:61977"/>
        <dbReference type="ChEBI" id="CHEBI:456216"/>
        <dbReference type="EC" id="2.7.11.1"/>
    </reaction>
</comment>
<keyword evidence="13" id="KW-1185">Reference proteome</keyword>
<feature type="compositionally biased region" description="Basic and acidic residues" evidence="9">
    <location>
        <begin position="101"/>
        <end position="113"/>
    </location>
</feature>
<evidence type="ECO:0000256" key="8">
    <source>
        <dbReference type="ARBA" id="ARBA00048679"/>
    </source>
</evidence>
<proteinExistence type="predicted"/>
<evidence type="ECO:0000259" key="10">
    <source>
        <dbReference type="PROSITE" id="PS50011"/>
    </source>
</evidence>
<evidence type="ECO:0000256" key="5">
    <source>
        <dbReference type="ARBA" id="ARBA00022777"/>
    </source>
</evidence>
<evidence type="ECO:0000256" key="7">
    <source>
        <dbReference type="ARBA" id="ARBA00047899"/>
    </source>
</evidence>
<feature type="compositionally biased region" description="Basic and acidic residues" evidence="9">
    <location>
        <begin position="724"/>
        <end position="735"/>
    </location>
</feature>
<accession>A0AAD5YG81</accession>
<comment type="caution">
    <text evidence="12">The sequence shown here is derived from an EMBL/GenBank/DDBJ whole genome shotgun (WGS) entry which is preliminary data.</text>
</comment>
<dbReference type="SMART" id="SM00220">
    <property type="entry name" value="S_TKc"/>
    <property type="match status" value="1"/>
</dbReference>
<feature type="region of interest" description="Disordered" evidence="9">
    <location>
        <begin position="94"/>
        <end position="143"/>
    </location>
</feature>
<feature type="region of interest" description="Disordered" evidence="9">
    <location>
        <begin position="1"/>
        <end position="21"/>
    </location>
</feature>
<reference evidence="12" key="1">
    <citation type="submission" date="2022-07" db="EMBL/GenBank/DDBJ databases">
        <title>Genome Sequence of Physisporinus lineatus.</title>
        <authorList>
            <person name="Buettner E."/>
        </authorList>
    </citation>
    <scope>NUCLEOTIDE SEQUENCE</scope>
    <source>
        <strain evidence="12">VT162</strain>
    </source>
</reference>
<dbReference type="SMART" id="SM00133">
    <property type="entry name" value="S_TK_X"/>
    <property type="match status" value="1"/>
</dbReference>
<evidence type="ECO:0000256" key="1">
    <source>
        <dbReference type="ARBA" id="ARBA00012513"/>
    </source>
</evidence>
<keyword evidence="4" id="KW-0547">Nucleotide-binding</keyword>
<evidence type="ECO:0000259" key="11">
    <source>
        <dbReference type="PROSITE" id="PS51285"/>
    </source>
</evidence>
<evidence type="ECO:0000313" key="12">
    <source>
        <dbReference type="EMBL" id="KAJ3480333.1"/>
    </source>
</evidence>
<comment type="catalytic activity">
    <reaction evidence="8">
        <text>L-seryl-[protein] + ATP = O-phospho-L-seryl-[protein] + ADP + H(+)</text>
        <dbReference type="Rhea" id="RHEA:17989"/>
        <dbReference type="Rhea" id="RHEA-COMP:9863"/>
        <dbReference type="Rhea" id="RHEA-COMP:11604"/>
        <dbReference type="ChEBI" id="CHEBI:15378"/>
        <dbReference type="ChEBI" id="CHEBI:29999"/>
        <dbReference type="ChEBI" id="CHEBI:30616"/>
        <dbReference type="ChEBI" id="CHEBI:83421"/>
        <dbReference type="ChEBI" id="CHEBI:456216"/>
        <dbReference type="EC" id="2.7.11.1"/>
    </reaction>
</comment>
<dbReference type="InterPro" id="IPR059233">
    <property type="entry name" value="MobB_NdrA/B/Cbk1"/>
</dbReference>
<evidence type="ECO:0000256" key="4">
    <source>
        <dbReference type="ARBA" id="ARBA00022741"/>
    </source>
</evidence>
<dbReference type="PANTHER" id="PTHR24356">
    <property type="entry name" value="SERINE/THREONINE-PROTEIN KINASE"/>
    <property type="match status" value="1"/>
</dbReference>
<dbReference type="InterPro" id="IPR008271">
    <property type="entry name" value="Ser/Thr_kinase_AS"/>
</dbReference>
<dbReference type="EC" id="2.7.11.1" evidence="1"/>
<dbReference type="EMBL" id="JANAWD010000381">
    <property type="protein sequence ID" value="KAJ3480333.1"/>
    <property type="molecule type" value="Genomic_DNA"/>
</dbReference>
<sequence length="829" mass="93677">MAAPQRRPLPTPPSQYPRYDDIQDVDAPYNVAELARSYFPTNSSPFSFPYTPFSPAAPENNEPPTSTLRGGTLLHRGFYDLLALIPSTPSPSRFLWGGATQDREPVAGPRYEDIPPESIPPQKPLPPSPPPVTSPATRNLKSRRISKDMVSKPTGFIHQMGGYCQEHRAQLPPLRVVNGISSTNTSSTITTAARENVPISPTPQSHPPPVTPMVGQPGNSTIRWTAGLAVHPEAENENDLSVNTERDLLPPDVPPPPRKPITPSLATLEKAVAARIYFENLYFPLLRHTPSREQRRLAMEKEMMTMQFSEAQKDYIRGRWRQNETDYLRERAFDIFSHGSLAHGHIPLGQEGHVRAERDVLKNASLVNSPGGAEWIVRMHYSFQDRDHLYLVLEYMGGGDLLNLLIERDVFEEDFTRFYVAEVGNISSLVIPADRPKLRCHFRQMMLAIESCHKLGFLHRDIKPDNFLFDPEGHIKLSDFGLATDLHWAHDTSYYEQQRLHLLHKHGIDLESNHGNSLSEGVRTKRLDRKEVERLMGGDGQGGIFTWREKNGRKVRRVISFDLTSVTVSRPAFCDSWHIPLSPEVIRGHGYTYSCDWWSLGVIMFECLYGFPPFVSNSRHVTRQKILNWRQSLRFPPRPRVSPEGINLMEQLLCEPEDRLGSQTSSSVSRPNSMVVQARRSGFYTPTGMPGSVDGAHLIKAHPWFRGIDWDNIHRYPAPYRPELKHPEDTRHFDDDIPAEPLAPANGAPPDATRDPILRDKVHGNAILEMRKALAFAGFTHKSPRVVSYVRADKAFDPEPNTYGQDEPERGRSTVRLPHEVGKGRAISL</sequence>
<keyword evidence="6" id="KW-0067">ATP-binding</keyword>
<dbReference type="InterPro" id="IPR000719">
    <property type="entry name" value="Prot_kinase_dom"/>
</dbReference>
<dbReference type="Gene3D" id="3.30.200.20">
    <property type="entry name" value="Phosphorylase Kinase, domain 1"/>
    <property type="match status" value="1"/>
</dbReference>
<dbReference type="InterPro" id="IPR011009">
    <property type="entry name" value="Kinase-like_dom_sf"/>
</dbReference>
<dbReference type="CDD" id="cd21742">
    <property type="entry name" value="MobB_NDR_LATS-like"/>
    <property type="match status" value="1"/>
</dbReference>
<dbReference type="PROSITE" id="PS51285">
    <property type="entry name" value="AGC_KINASE_CTER"/>
    <property type="match status" value="1"/>
</dbReference>
<evidence type="ECO:0000256" key="6">
    <source>
        <dbReference type="ARBA" id="ARBA00022840"/>
    </source>
</evidence>
<dbReference type="Pfam" id="PF00069">
    <property type="entry name" value="Pkinase"/>
    <property type="match status" value="2"/>
</dbReference>
<dbReference type="AlphaFoldDB" id="A0AAD5YG81"/>
<dbReference type="PROSITE" id="PS00108">
    <property type="entry name" value="PROTEIN_KINASE_ST"/>
    <property type="match status" value="1"/>
</dbReference>